<evidence type="ECO:0000313" key="4">
    <source>
        <dbReference type="EMBL" id="KAJ3741750.1"/>
    </source>
</evidence>
<gene>
    <name evidence="4" type="ORF">DFH05DRAFT_1402586</name>
</gene>
<keyword evidence="5" id="KW-1185">Reference proteome</keyword>
<dbReference type="GO" id="GO:0047617">
    <property type="term" value="F:fatty acyl-CoA hydrolase activity"/>
    <property type="evidence" value="ECO:0007669"/>
    <property type="project" value="InterPro"/>
</dbReference>
<evidence type="ECO:0000256" key="1">
    <source>
        <dbReference type="ARBA" id="ARBA00008324"/>
    </source>
</evidence>
<dbReference type="InterPro" id="IPR039298">
    <property type="entry name" value="ACOT13"/>
</dbReference>
<dbReference type="CDD" id="cd03443">
    <property type="entry name" value="PaaI_thioesterase"/>
    <property type="match status" value="1"/>
</dbReference>
<dbReference type="Pfam" id="PF03061">
    <property type="entry name" value="4HBT"/>
    <property type="match status" value="1"/>
</dbReference>
<feature type="domain" description="Thioesterase" evidence="3">
    <location>
        <begin position="91"/>
        <end position="170"/>
    </location>
</feature>
<protein>
    <submittedName>
        <fullName evidence="4">HotDog domain-containing protein</fullName>
    </submittedName>
</protein>
<dbReference type="Proteomes" id="UP001142393">
    <property type="component" value="Unassembled WGS sequence"/>
</dbReference>
<dbReference type="InterPro" id="IPR006683">
    <property type="entry name" value="Thioestr_dom"/>
</dbReference>
<dbReference type="Gene3D" id="3.10.129.10">
    <property type="entry name" value="Hotdog Thioesterase"/>
    <property type="match status" value="1"/>
</dbReference>
<name>A0A9W8TVF5_9AGAR</name>
<comment type="caution">
    <text evidence="4">The sequence shown here is derived from an EMBL/GenBank/DDBJ whole genome shotgun (WGS) entry which is preliminary data.</text>
</comment>
<evidence type="ECO:0000313" key="5">
    <source>
        <dbReference type="Proteomes" id="UP001142393"/>
    </source>
</evidence>
<dbReference type="InterPro" id="IPR029069">
    <property type="entry name" value="HotDog_dom_sf"/>
</dbReference>
<dbReference type="EMBL" id="JANVFU010000011">
    <property type="protein sequence ID" value="KAJ3741750.1"/>
    <property type="molecule type" value="Genomic_DNA"/>
</dbReference>
<dbReference type="AlphaFoldDB" id="A0A9W8TVF5"/>
<keyword evidence="2" id="KW-0378">Hydrolase</keyword>
<accession>A0A9W8TVF5</accession>
<evidence type="ECO:0000259" key="3">
    <source>
        <dbReference type="Pfam" id="PF03061"/>
    </source>
</evidence>
<comment type="similarity">
    <text evidence="1">Belongs to the thioesterase PaaI family.</text>
</comment>
<reference evidence="4 5" key="1">
    <citation type="journal article" date="2023" name="Proc. Natl. Acad. Sci. U.S.A.">
        <title>A global phylogenomic analysis of the shiitake genus Lentinula.</title>
        <authorList>
            <person name="Sierra-Patev S."/>
            <person name="Min B."/>
            <person name="Naranjo-Ortiz M."/>
            <person name="Looney B."/>
            <person name="Konkel Z."/>
            <person name="Slot J.C."/>
            <person name="Sakamoto Y."/>
            <person name="Steenwyk J.L."/>
            <person name="Rokas A."/>
            <person name="Carro J."/>
            <person name="Camarero S."/>
            <person name="Ferreira P."/>
            <person name="Molpeceres G."/>
            <person name="Ruiz-Duenas F.J."/>
            <person name="Serrano A."/>
            <person name="Henrissat B."/>
            <person name="Drula E."/>
            <person name="Hughes K.W."/>
            <person name="Mata J.L."/>
            <person name="Ishikawa N.K."/>
            <person name="Vargas-Isla R."/>
            <person name="Ushijima S."/>
            <person name="Smith C.A."/>
            <person name="Donoghue J."/>
            <person name="Ahrendt S."/>
            <person name="Andreopoulos W."/>
            <person name="He G."/>
            <person name="LaButti K."/>
            <person name="Lipzen A."/>
            <person name="Ng V."/>
            <person name="Riley R."/>
            <person name="Sandor L."/>
            <person name="Barry K."/>
            <person name="Martinez A.T."/>
            <person name="Xiao Y."/>
            <person name="Gibbons J.G."/>
            <person name="Terashima K."/>
            <person name="Grigoriev I.V."/>
            <person name="Hibbett D."/>
        </authorList>
    </citation>
    <scope>NUCLEOTIDE SEQUENCE [LARGE SCALE GENOMIC DNA]</scope>
    <source>
        <strain evidence="4 5">TFB7810</strain>
    </source>
</reference>
<dbReference type="PANTHER" id="PTHR21660">
    <property type="entry name" value="THIOESTERASE SUPERFAMILY MEMBER-RELATED"/>
    <property type="match status" value="1"/>
</dbReference>
<dbReference type="SUPFAM" id="SSF54637">
    <property type="entry name" value="Thioesterase/thiol ester dehydrase-isomerase"/>
    <property type="match status" value="1"/>
</dbReference>
<organism evidence="4 5">
    <name type="scientific">Lentinula detonsa</name>
    <dbReference type="NCBI Taxonomy" id="2804962"/>
    <lineage>
        <taxon>Eukaryota</taxon>
        <taxon>Fungi</taxon>
        <taxon>Dikarya</taxon>
        <taxon>Basidiomycota</taxon>
        <taxon>Agaricomycotina</taxon>
        <taxon>Agaricomycetes</taxon>
        <taxon>Agaricomycetidae</taxon>
        <taxon>Agaricales</taxon>
        <taxon>Marasmiineae</taxon>
        <taxon>Omphalotaceae</taxon>
        <taxon>Lentinula</taxon>
    </lineage>
</organism>
<evidence type="ECO:0000256" key="2">
    <source>
        <dbReference type="ARBA" id="ARBA00022801"/>
    </source>
</evidence>
<proteinExistence type="inferred from homology"/>
<sequence>MSPFDSDSTFTSPYSHNVVGGSASTHIKKLLDDLVHTPSRHPQQKLFASTIMDSMILVDVSIGSMPEESSRLEGKVVLQLVLPTDMLNLANTVHGGCLAYFVDFCSSLALVALDVHQSNDYTLSVSQALNIVFHSPAAFGETIRIVNMSVSSGGRSATGRTEIWNENHKRIVASGTHIKMLPSSPKLKL</sequence>
<dbReference type="PANTHER" id="PTHR21660:SF1">
    <property type="entry name" value="ACYL-COENZYME A THIOESTERASE 13"/>
    <property type="match status" value="1"/>
</dbReference>